<reference evidence="6" key="1">
    <citation type="journal article" date="2021" name="bioRxiv">
        <title>Unraveling nitrogen, sulfur and carbon metabolic pathways and microbial community transcriptional responses to substrate deprivation and toxicity stresses in a bioreactor mimicking anoxic brackish coastal sediment conditions.</title>
        <authorList>
            <person name="Martins P.D."/>
            <person name="Echeveste M.J."/>
            <person name="Arshad A."/>
            <person name="Kurth J."/>
            <person name="Ouboter H."/>
            <person name="Jetten M.S.M."/>
            <person name="Welte C.U."/>
        </authorList>
    </citation>
    <scope>NUCLEOTIDE SEQUENCE</scope>
    <source>
        <strain evidence="6">MAG_39</strain>
    </source>
</reference>
<dbReference type="GO" id="GO:0005576">
    <property type="term" value="C:extracellular region"/>
    <property type="evidence" value="ECO:0007669"/>
    <property type="project" value="UniProtKB-SubCell"/>
</dbReference>
<dbReference type="InterPro" id="IPR001492">
    <property type="entry name" value="Flagellin"/>
</dbReference>
<dbReference type="Gene3D" id="6.10.280.190">
    <property type="match status" value="1"/>
</dbReference>
<accession>A0A953JCX0</accession>
<evidence type="ECO:0000256" key="1">
    <source>
        <dbReference type="ARBA" id="ARBA00005709"/>
    </source>
</evidence>
<dbReference type="InterPro" id="IPR042187">
    <property type="entry name" value="Flagellin_C_sub2"/>
</dbReference>
<protein>
    <recommendedName>
        <fullName evidence="3">Flagellin</fullName>
    </recommendedName>
</protein>
<dbReference type="Proteomes" id="UP000705867">
    <property type="component" value="Unassembled WGS sequence"/>
</dbReference>
<dbReference type="PRINTS" id="PR00207">
    <property type="entry name" value="FLAGELLIN"/>
</dbReference>
<dbReference type="PANTHER" id="PTHR42792:SF2">
    <property type="entry name" value="FLAGELLIN"/>
    <property type="match status" value="1"/>
</dbReference>
<comment type="subcellular location">
    <subcellularLocation>
        <location evidence="3">Secreted</location>
    </subcellularLocation>
    <subcellularLocation>
        <location evidence="3">Bacterial flagellum</location>
    </subcellularLocation>
</comment>
<keyword evidence="3" id="KW-0964">Secreted</keyword>
<feature type="domain" description="Flagellin C-terminal" evidence="5">
    <location>
        <begin position="647"/>
        <end position="730"/>
    </location>
</feature>
<dbReference type="GO" id="GO:0005198">
    <property type="term" value="F:structural molecule activity"/>
    <property type="evidence" value="ECO:0007669"/>
    <property type="project" value="UniProtKB-UniRule"/>
</dbReference>
<evidence type="ECO:0000256" key="2">
    <source>
        <dbReference type="ARBA" id="ARBA00023143"/>
    </source>
</evidence>
<dbReference type="InterPro" id="IPR046358">
    <property type="entry name" value="Flagellin_C"/>
</dbReference>
<organism evidence="6 7">
    <name type="scientific">Candidatus Nitrobium versatile</name>
    <dbReference type="NCBI Taxonomy" id="2884831"/>
    <lineage>
        <taxon>Bacteria</taxon>
        <taxon>Pseudomonadati</taxon>
        <taxon>Nitrospirota</taxon>
        <taxon>Nitrospiria</taxon>
        <taxon>Nitrospirales</taxon>
        <taxon>Nitrospiraceae</taxon>
        <taxon>Candidatus Nitrobium</taxon>
    </lineage>
</organism>
<evidence type="ECO:0000313" key="7">
    <source>
        <dbReference type="Proteomes" id="UP000705867"/>
    </source>
</evidence>
<reference evidence="6" key="2">
    <citation type="submission" date="2021-08" db="EMBL/GenBank/DDBJ databases">
        <authorList>
            <person name="Dalcin Martins P."/>
        </authorList>
    </citation>
    <scope>NUCLEOTIDE SEQUENCE</scope>
    <source>
        <strain evidence="6">MAG_39</strain>
    </source>
</reference>
<dbReference type="SUPFAM" id="SSF64518">
    <property type="entry name" value="Phase 1 flagellin"/>
    <property type="match status" value="2"/>
</dbReference>
<proteinExistence type="inferred from homology"/>
<name>A0A953JCX0_9BACT</name>
<evidence type="ECO:0000313" key="6">
    <source>
        <dbReference type="EMBL" id="MBZ0156295.1"/>
    </source>
</evidence>
<comment type="function">
    <text evidence="3">Flagellin is the subunit protein which polymerizes to form the filaments of bacterial flagella.</text>
</comment>
<dbReference type="PANTHER" id="PTHR42792">
    <property type="entry name" value="FLAGELLIN"/>
    <property type="match status" value="1"/>
</dbReference>
<dbReference type="AlphaFoldDB" id="A0A953JCX0"/>
<dbReference type="Gene3D" id="1.20.1330.10">
    <property type="entry name" value="f41 fragment of flagellin, N-terminal domain"/>
    <property type="match status" value="1"/>
</dbReference>
<feature type="domain" description="Flagellin N-terminal" evidence="4">
    <location>
        <begin position="5"/>
        <end position="141"/>
    </location>
</feature>
<dbReference type="Gene3D" id="3.30.70.2120">
    <property type="match status" value="1"/>
</dbReference>
<evidence type="ECO:0000259" key="4">
    <source>
        <dbReference type="Pfam" id="PF00669"/>
    </source>
</evidence>
<dbReference type="Gene3D" id="6.10.10.10">
    <property type="entry name" value="Flagellar export chaperone, C-terminal domain"/>
    <property type="match status" value="1"/>
</dbReference>
<dbReference type="InterPro" id="IPR001029">
    <property type="entry name" value="Flagellin_N"/>
</dbReference>
<gene>
    <name evidence="6" type="ORF">K8I29_08825</name>
</gene>
<evidence type="ECO:0000256" key="3">
    <source>
        <dbReference type="RuleBase" id="RU362073"/>
    </source>
</evidence>
<dbReference type="EMBL" id="JAIOIV010000073">
    <property type="protein sequence ID" value="MBZ0156295.1"/>
    <property type="molecule type" value="Genomic_DNA"/>
</dbReference>
<sequence>MAMTVNTNLAANNSQRNLGESNRALAKSLERLSSGLRINRAADDAAGLAIATKMSAQTRGLNQAVRNTNNAIALMQTAEGGVNAITNILQRLRELSVQAASDDNTPTDRANLKAEGDNLVQELTRIATTTEYNTMQLTTGSFSGRYFQIGANYQQNLTFSINDLRSKSLGKRASTELTLTDGANNGINAKITAEDVKINGTDIVTASGDDQVSVLEIVGEELTVATFATSGATHASTSGAGGAATMTDLVASAFWKTVTGSGVSATTFVQIGTVTVSASAEAGGSIGTLMACYTVDGVGTTVSTTAVGGGGATTATLSMTLSLGTATFASIHVAGGSTGSIGTAVASFLAASNISGGITFSSSTSIQINATSVDFGTAMDLYYKGSMSSFVTKLVNAVNNASIQNVTARAWTSYTSTATVAGLVISAKKGTDISMYIATGASVGTLLGLSGTYFGGTGGGTTGTVTTYNGQTSAISKAAAVNLVKGTTTVEASANTTTLTGSVTLGQMNLASGDLYINGYDVGEVSGGSDSLIIAVNSLTSYTGITASLESGKLKLSASDGRNITVFTNSVADSALGLTSGTRSGNSDNVERGSLTLNSKANFTVSGNNYTRLGSNLEAKTYAANLNNNIGVLDLSTQTGAQNAILSIDAALDEVNKIRSEIGAIQNRLEFTVLNLESASENMAASESRIKDADFAYETARFTRNQILVQAGTAMLAQANTLPQTALQLLR</sequence>
<comment type="similarity">
    <text evidence="1 3">Belongs to the bacterial flagellin family.</text>
</comment>
<dbReference type="Gene3D" id="2.60.40.4390">
    <property type="match status" value="1"/>
</dbReference>
<evidence type="ECO:0000259" key="5">
    <source>
        <dbReference type="Pfam" id="PF00700"/>
    </source>
</evidence>
<comment type="caution">
    <text evidence="6">The sequence shown here is derived from an EMBL/GenBank/DDBJ whole genome shotgun (WGS) entry which is preliminary data.</text>
</comment>
<dbReference type="GO" id="GO:0009288">
    <property type="term" value="C:bacterial-type flagellum"/>
    <property type="evidence" value="ECO:0007669"/>
    <property type="project" value="UniProtKB-SubCell"/>
</dbReference>
<dbReference type="Pfam" id="PF00669">
    <property type="entry name" value="Flagellin_N"/>
    <property type="match status" value="1"/>
</dbReference>
<dbReference type="Pfam" id="PF00700">
    <property type="entry name" value="Flagellin_C"/>
    <property type="match status" value="1"/>
</dbReference>
<keyword evidence="2 3" id="KW-0975">Bacterial flagellum</keyword>